<evidence type="ECO:0000313" key="2">
    <source>
        <dbReference type="Proteomes" id="UP001230649"/>
    </source>
</evidence>
<dbReference type="EMBL" id="JASBWS010000231">
    <property type="protein sequence ID" value="KAJ9090667.1"/>
    <property type="molecule type" value="Genomic_DNA"/>
</dbReference>
<sequence length="547" mass="59448">MNPMTYGGDEVSALVLDIGTQSTRAGYAGEEIPRCVMPTAYGYVEVMVDAPVEASGAEGKEGDVVMGVDSATGTTGEGEKAVDGDKERDEQRQEAGDKADGMEGIDGASGEEAGKDVAGSSTAGAMQAADDARLPPAERQRQASAGQDTSGNPSQPSTKKIRQKKYYVGEEGVNVWRAGMEVGSMMTDGIITDTEPLPHLLSHILHDKLGVNPAEHPLLVTEPAWNTARARETLAEIAFEGEGVPAFYIACNAVLSAFSAGKSTALIVDIGQDLVSVVPVCEGYAIRAGTMRQPLSMTLLESQIESTLRQANPNIAFTPHHYVKARTPVALDQPPQVVLNQQRIESSTPSWRQYAEHRVVQDWKESVCEVSPFPYDPQTTLNRQSKFYEFPDGYNHYYGNERYQLPEMLFRPEAFIDKAIPIPSSLSKTPDSETSHSLNHIVGLADLVHNSIFALDVDQRAALLQNIVVIGGGSFIPGLTDRLNFELAQRIPNSKVKIHSPGNAVERKYSAWLGGSILASLGTFHQLWVGQEEWKEHGSNILRQRCK</sequence>
<reference evidence="1" key="1">
    <citation type="submission" date="2023-04" db="EMBL/GenBank/DDBJ databases">
        <title>Draft Genome sequencing of Naganishia species isolated from polar environments using Oxford Nanopore Technology.</title>
        <authorList>
            <person name="Leo P."/>
            <person name="Venkateswaran K."/>
        </authorList>
    </citation>
    <scope>NUCLEOTIDE SEQUENCE</scope>
    <source>
        <strain evidence="1">MNA-CCFEE 5262</strain>
    </source>
</reference>
<proteinExistence type="predicted"/>
<gene>
    <name evidence="1" type="ORF">QFC20_007861</name>
</gene>
<keyword evidence="2" id="KW-1185">Reference proteome</keyword>
<accession>A0ACC2UUP6</accession>
<comment type="caution">
    <text evidence="1">The sequence shown here is derived from an EMBL/GenBank/DDBJ whole genome shotgun (WGS) entry which is preliminary data.</text>
</comment>
<evidence type="ECO:0000313" key="1">
    <source>
        <dbReference type="EMBL" id="KAJ9090667.1"/>
    </source>
</evidence>
<organism evidence="1 2">
    <name type="scientific">Naganishia adeliensis</name>
    <dbReference type="NCBI Taxonomy" id="92952"/>
    <lineage>
        <taxon>Eukaryota</taxon>
        <taxon>Fungi</taxon>
        <taxon>Dikarya</taxon>
        <taxon>Basidiomycota</taxon>
        <taxon>Agaricomycotina</taxon>
        <taxon>Tremellomycetes</taxon>
        <taxon>Filobasidiales</taxon>
        <taxon>Filobasidiaceae</taxon>
        <taxon>Naganishia</taxon>
    </lineage>
</organism>
<name>A0ACC2UUP6_9TREE</name>
<dbReference type="Proteomes" id="UP001230649">
    <property type="component" value="Unassembled WGS sequence"/>
</dbReference>
<protein>
    <submittedName>
        <fullName evidence="1">Uncharacterized protein</fullName>
    </submittedName>
</protein>